<reference evidence="9 10" key="1">
    <citation type="submission" date="2019-02" db="EMBL/GenBank/DDBJ databases">
        <title>Shewanella sp. D4-2 isolated from Dokdo Island.</title>
        <authorList>
            <person name="Baek K."/>
        </authorList>
    </citation>
    <scope>NUCLEOTIDE SEQUENCE [LARGE SCALE GENOMIC DNA]</scope>
    <source>
        <strain evidence="9 10">D4-2</strain>
    </source>
</reference>
<dbReference type="EMBL" id="CP036200">
    <property type="protein sequence ID" value="QBF82586.1"/>
    <property type="molecule type" value="Genomic_DNA"/>
</dbReference>
<feature type="binding site" evidence="7">
    <location>
        <position position="77"/>
    </location>
    <ligand>
        <name>Zn(2+)</name>
        <dbReference type="ChEBI" id="CHEBI:29105"/>
    </ligand>
</feature>
<feature type="active site" evidence="7">
    <location>
        <position position="78"/>
    </location>
</feature>
<dbReference type="InterPro" id="IPR006640">
    <property type="entry name" value="SprT-like_domain"/>
</dbReference>
<keyword evidence="9" id="KW-0645">Protease</keyword>
<dbReference type="RefSeq" id="WP_130598861.1">
    <property type="nucleotide sequence ID" value="NZ_CP036200.1"/>
</dbReference>
<dbReference type="GO" id="GO:0006950">
    <property type="term" value="P:response to stress"/>
    <property type="evidence" value="ECO:0007669"/>
    <property type="project" value="UniProtKB-ARBA"/>
</dbReference>
<keyword evidence="10" id="KW-1185">Reference proteome</keyword>
<evidence type="ECO:0000256" key="5">
    <source>
        <dbReference type="ARBA" id="ARBA00022723"/>
    </source>
</evidence>
<dbReference type="InterPro" id="IPR023483">
    <property type="entry name" value="Uncharacterised_SprT"/>
</dbReference>
<dbReference type="PANTHER" id="PTHR38773:SF1">
    <property type="entry name" value="PROTEIN SPRT"/>
    <property type="match status" value="1"/>
</dbReference>
<keyword evidence="9" id="KW-0378">Hydrolase</keyword>
<dbReference type="HAMAP" id="MF_00746">
    <property type="entry name" value="SprT"/>
    <property type="match status" value="1"/>
</dbReference>
<dbReference type="SMART" id="SM00731">
    <property type="entry name" value="SprT"/>
    <property type="match status" value="1"/>
</dbReference>
<dbReference type="GO" id="GO:0006508">
    <property type="term" value="P:proteolysis"/>
    <property type="evidence" value="ECO:0007669"/>
    <property type="project" value="UniProtKB-KW"/>
</dbReference>
<evidence type="ECO:0000256" key="2">
    <source>
        <dbReference type="ARBA" id="ARBA00006591"/>
    </source>
</evidence>
<evidence type="ECO:0000259" key="8">
    <source>
        <dbReference type="SMART" id="SM00731"/>
    </source>
</evidence>
<dbReference type="Pfam" id="PF17283">
    <property type="entry name" value="Zn_ribbon_SprT"/>
    <property type="match status" value="1"/>
</dbReference>
<dbReference type="InterPro" id="IPR035240">
    <property type="entry name" value="SprT_Zn_ribbon"/>
</dbReference>
<keyword evidence="4 7" id="KW-0963">Cytoplasm</keyword>
<dbReference type="PANTHER" id="PTHR38773">
    <property type="entry name" value="PROTEIN SPRT"/>
    <property type="match status" value="1"/>
</dbReference>
<evidence type="ECO:0000256" key="3">
    <source>
        <dbReference type="ARBA" id="ARBA00020082"/>
    </source>
</evidence>
<proteinExistence type="inferred from homology"/>
<name>A0A411PG60_9GAMM</name>
<organism evidence="9 10">
    <name type="scientific">Shewanella maritima</name>
    <dbReference type="NCBI Taxonomy" id="2520507"/>
    <lineage>
        <taxon>Bacteria</taxon>
        <taxon>Pseudomonadati</taxon>
        <taxon>Pseudomonadota</taxon>
        <taxon>Gammaproteobacteria</taxon>
        <taxon>Alteromonadales</taxon>
        <taxon>Shewanellaceae</taxon>
        <taxon>Shewanella</taxon>
    </lineage>
</organism>
<evidence type="ECO:0000313" key="10">
    <source>
        <dbReference type="Proteomes" id="UP000291106"/>
    </source>
</evidence>
<comment type="similarity">
    <text evidence="2 7">Belongs to the SprT family.</text>
</comment>
<dbReference type="KEGG" id="smai:EXU30_07660"/>
<keyword evidence="5 7" id="KW-0479">Metal-binding</keyword>
<feature type="domain" description="SprT-like" evidence="8">
    <location>
        <begin position="15"/>
        <end position="164"/>
    </location>
</feature>
<evidence type="ECO:0000256" key="4">
    <source>
        <dbReference type="ARBA" id="ARBA00022490"/>
    </source>
</evidence>
<keyword evidence="9" id="KW-0482">Metalloprotease</keyword>
<dbReference type="GO" id="GO:0008270">
    <property type="term" value="F:zinc ion binding"/>
    <property type="evidence" value="ECO:0007669"/>
    <property type="project" value="UniProtKB-UniRule"/>
</dbReference>
<dbReference type="Pfam" id="PF10263">
    <property type="entry name" value="SprT-like"/>
    <property type="match status" value="1"/>
</dbReference>
<keyword evidence="6 7" id="KW-0862">Zinc</keyword>
<dbReference type="NCBIfam" id="NF003421">
    <property type="entry name" value="PRK04860.1"/>
    <property type="match status" value="1"/>
</dbReference>
<comment type="subcellular location">
    <subcellularLocation>
        <location evidence="1 7">Cytoplasm</location>
    </subcellularLocation>
</comment>
<dbReference type="Proteomes" id="UP000291106">
    <property type="component" value="Chromosome"/>
</dbReference>
<dbReference type="GO" id="GO:0005737">
    <property type="term" value="C:cytoplasm"/>
    <property type="evidence" value="ECO:0007669"/>
    <property type="project" value="UniProtKB-SubCell"/>
</dbReference>
<dbReference type="OrthoDB" id="267364at2"/>
<dbReference type="GO" id="GO:0008237">
    <property type="term" value="F:metallopeptidase activity"/>
    <property type="evidence" value="ECO:0007669"/>
    <property type="project" value="UniProtKB-KW"/>
</dbReference>
<evidence type="ECO:0000256" key="7">
    <source>
        <dbReference type="HAMAP-Rule" id="MF_00746"/>
    </source>
</evidence>
<evidence type="ECO:0000313" key="9">
    <source>
        <dbReference type="EMBL" id="QBF82586.1"/>
    </source>
</evidence>
<dbReference type="AlphaFoldDB" id="A0A411PG60"/>
<evidence type="ECO:0000256" key="1">
    <source>
        <dbReference type="ARBA" id="ARBA00004496"/>
    </source>
</evidence>
<protein>
    <recommendedName>
        <fullName evidence="3 7">Protein SprT</fullName>
    </recommendedName>
</protein>
<accession>A0A411PG60</accession>
<gene>
    <name evidence="7" type="primary">sprT</name>
    <name evidence="9" type="ORF">EXU30_07660</name>
</gene>
<sequence length="166" mass="19119">MPTHLTAQQIQQVHSKLEADYQKADAYFNQQFPRPELALTLRGKSAGTAHLQLNKIRLNPVLLKENFDAFIEHVIPHEVSHLLAYQLYGKVRPHGREWQSIMLKVFGQQPSTTHQLDIRSVQGKMFNYQCGCGVVPLTIRRHNKVVRGETKYRCRRCSETLAISDN</sequence>
<feature type="binding site" evidence="7">
    <location>
        <position position="81"/>
    </location>
    <ligand>
        <name>Zn(2+)</name>
        <dbReference type="ChEBI" id="CHEBI:29105"/>
    </ligand>
</feature>
<comment type="cofactor">
    <cofactor evidence="7">
        <name>Zn(2+)</name>
        <dbReference type="ChEBI" id="CHEBI:29105"/>
    </cofactor>
    <text evidence="7">Binds 1 zinc ion.</text>
</comment>
<evidence type="ECO:0000256" key="6">
    <source>
        <dbReference type="ARBA" id="ARBA00022833"/>
    </source>
</evidence>